<comment type="caution">
    <text evidence="2">The sequence shown here is derived from an EMBL/GenBank/DDBJ whole genome shotgun (WGS) entry which is preliminary data.</text>
</comment>
<dbReference type="InterPro" id="IPR003692">
    <property type="entry name" value="Hydantoinase_B"/>
</dbReference>
<sequence length="605" mass="65785">MTTTPMPTSGVSLAGVASRTWNDVDVDPITLRVIGGALDSMAKEMAQVLYRMAYSSLIRESEDLGAGIFDVNGRELCESDSTPMHCGSIPAYIRGINRRLAGTYSPGDVILHNHPYHGAAHSPDYGIVIPIFWQGEHVGFAGCTGHVSDIGGNFPGLCMDVVDVWAEGKLMDSMKIYDAGIRNDMLIQHILDNVRTPEQNSGDLEALIACARIGEKRFLELLEKFGLDTVMSASERWMDYSERMLRARIREIPDGSYEAPIGYLDDDGKNRGVPLKVAVRVQVDGDEVLVDLTGSNDQVQTAFNVPFEGSVLPVAVSAIRTILLDEAVTEEYVPQNDGCFRPVKVYAPEGTIFNPNFPASCFARFSQVNRIFDSINLALAPVLPDHAVAGSSAALCAIAYSGLASDGESYWVYIEINEGSYGGRNGKDGMDAVDALMANTRNNPIEELELNHAMQALRYELRDESPAPGKWRGGIGSVRTWLMQTDTFLGSEADNRVDAPAGALGGADGVSGSFVRNVGTDSEEVLFSKVTQEIIRKGETLQIKLPSGGGFGDPFERDPFAVLSDVWDEYITEEEAARDYGVVVDTETWTVNHEATMKLRAGEPS</sequence>
<evidence type="ECO:0000259" key="1">
    <source>
        <dbReference type="Pfam" id="PF02538"/>
    </source>
</evidence>
<protein>
    <submittedName>
        <fullName evidence="2">N-methylhydantoinase B/oxoprolinase/acetone carboxylase alpha subunit</fullName>
    </submittedName>
</protein>
<gene>
    <name evidence="2" type="ORF">HNR68_003988</name>
</gene>
<organism evidence="2 3">
    <name type="scientific">Saccharopolyspora hordei</name>
    <dbReference type="NCBI Taxonomy" id="1838"/>
    <lineage>
        <taxon>Bacteria</taxon>
        <taxon>Bacillati</taxon>
        <taxon>Actinomycetota</taxon>
        <taxon>Actinomycetes</taxon>
        <taxon>Pseudonocardiales</taxon>
        <taxon>Pseudonocardiaceae</taxon>
        <taxon>Saccharopolyspora</taxon>
    </lineage>
</organism>
<keyword evidence="3" id="KW-1185">Reference proteome</keyword>
<proteinExistence type="predicted"/>
<dbReference type="PANTHER" id="PTHR11365:SF23">
    <property type="entry name" value="HYPOTHETICAL 5-OXOPROLINASE (EUROFUNG)-RELATED"/>
    <property type="match status" value="1"/>
</dbReference>
<reference evidence="2 3" key="1">
    <citation type="submission" date="2020-07" db="EMBL/GenBank/DDBJ databases">
        <title>Sequencing the genomes of 1000 actinobacteria strains.</title>
        <authorList>
            <person name="Klenk H.-P."/>
        </authorList>
    </citation>
    <scope>NUCLEOTIDE SEQUENCE [LARGE SCALE GENOMIC DNA]</scope>
    <source>
        <strain evidence="2 3">DSM 44065</strain>
    </source>
</reference>
<feature type="domain" description="Hydantoinase B/oxoprolinase" evidence="1">
    <location>
        <begin position="27"/>
        <end position="554"/>
    </location>
</feature>
<dbReference type="GO" id="GO:0017168">
    <property type="term" value="F:5-oxoprolinase (ATP-hydrolyzing) activity"/>
    <property type="evidence" value="ECO:0007669"/>
    <property type="project" value="TreeGrafter"/>
</dbReference>
<dbReference type="GO" id="GO:0006749">
    <property type="term" value="P:glutathione metabolic process"/>
    <property type="evidence" value="ECO:0007669"/>
    <property type="project" value="TreeGrafter"/>
</dbReference>
<name>A0A853AMP0_9PSEU</name>
<dbReference type="Pfam" id="PF02538">
    <property type="entry name" value="Hydantoinase_B"/>
    <property type="match status" value="1"/>
</dbReference>
<dbReference type="AlphaFoldDB" id="A0A853AMP0"/>
<dbReference type="RefSeq" id="WP_179723277.1">
    <property type="nucleotide sequence ID" value="NZ_BAABFH010000001.1"/>
</dbReference>
<dbReference type="EMBL" id="JACCFJ010000001">
    <property type="protein sequence ID" value="NYI85358.1"/>
    <property type="molecule type" value="Genomic_DNA"/>
</dbReference>
<dbReference type="GO" id="GO:0005829">
    <property type="term" value="C:cytosol"/>
    <property type="evidence" value="ECO:0007669"/>
    <property type="project" value="TreeGrafter"/>
</dbReference>
<evidence type="ECO:0000313" key="2">
    <source>
        <dbReference type="EMBL" id="NYI85358.1"/>
    </source>
</evidence>
<dbReference type="InterPro" id="IPR045079">
    <property type="entry name" value="Oxoprolinase-like"/>
</dbReference>
<accession>A0A853AMP0</accession>
<dbReference type="PANTHER" id="PTHR11365">
    <property type="entry name" value="5-OXOPROLINASE RELATED"/>
    <property type="match status" value="1"/>
</dbReference>
<evidence type="ECO:0000313" key="3">
    <source>
        <dbReference type="Proteomes" id="UP000587002"/>
    </source>
</evidence>
<dbReference type="Proteomes" id="UP000587002">
    <property type="component" value="Unassembled WGS sequence"/>
</dbReference>